<dbReference type="PANTHER" id="PTHR11177">
    <property type="entry name" value="CHITINASE"/>
    <property type="match status" value="1"/>
</dbReference>
<keyword evidence="7" id="KW-0146">Chitin degradation</keyword>
<feature type="region of interest" description="Disordered" evidence="10">
    <location>
        <begin position="1437"/>
        <end position="1462"/>
    </location>
</feature>
<feature type="region of interest" description="Disordered" evidence="10">
    <location>
        <begin position="1266"/>
        <end position="1338"/>
    </location>
</feature>
<dbReference type="GO" id="GO:0016787">
    <property type="term" value="F:hydrolase activity"/>
    <property type="evidence" value="ECO:0007669"/>
    <property type="project" value="UniProtKB-KW"/>
</dbReference>
<dbReference type="InterPro" id="IPR017853">
    <property type="entry name" value="GH"/>
</dbReference>
<feature type="compositionally biased region" description="Acidic residues" evidence="10">
    <location>
        <begin position="848"/>
        <end position="874"/>
    </location>
</feature>
<evidence type="ECO:0000256" key="6">
    <source>
        <dbReference type="ARBA" id="ARBA00022837"/>
    </source>
</evidence>
<feature type="region of interest" description="Disordered" evidence="10">
    <location>
        <begin position="361"/>
        <end position="416"/>
    </location>
</feature>
<dbReference type="PROSITE" id="PS51910">
    <property type="entry name" value="GH18_2"/>
    <property type="match status" value="1"/>
</dbReference>
<dbReference type="InterPro" id="IPR038081">
    <property type="entry name" value="CalX-like_sf"/>
</dbReference>
<evidence type="ECO:0000256" key="1">
    <source>
        <dbReference type="ARBA" id="ARBA00000822"/>
    </source>
</evidence>
<feature type="region of interest" description="Disordered" evidence="10">
    <location>
        <begin position="832"/>
        <end position="893"/>
    </location>
</feature>
<dbReference type="PANTHER" id="PTHR11177:SF317">
    <property type="entry name" value="CHITINASE 12-RELATED"/>
    <property type="match status" value="1"/>
</dbReference>
<dbReference type="EMBL" id="JAPJZH010000003">
    <property type="protein sequence ID" value="MDA4845134.1"/>
    <property type="molecule type" value="Genomic_DNA"/>
</dbReference>
<evidence type="ECO:0000256" key="10">
    <source>
        <dbReference type="SAM" id="MobiDB-lite"/>
    </source>
</evidence>
<feature type="region of interest" description="Disordered" evidence="10">
    <location>
        <begin position="992"/>
        <end position="1045"/>
    </location>
</feature>
<evidence type="ECO:0000313" key="12">
    <source>
        <dbReference type="EMBL" id="MDA4845134.1"/>
    </source>
</evidence>
<dbReference type="SMART" id="SM00636">
    <property type="entry name" value="Glyco_18"/>
    <property type="match status" value="1"/>
</dbReference>
<feature type="compositionally biased region" description="Gly residues" evidence="10">
    <location>
        <begin position="875"/>
        <end position="893"/>
    </location>
</feature>
<dbReference type="InterPro" id="IPR011583">
    <property type="entry name" value="Chitinase_II/V-like_cat"/>
</dbReference>
<keyword evidence="6" id="KW-0106">Calcium</keyword>
<accession>A0ABT4VK91</accession>
<dbReference type="Pfam" id="PF00704">
    <property type="entry name" value="Glyco_hydro_18"/>
    <property type="match status" value="1"/>
</dbReference>
<keyword evidence="7" id="KW-0624">Polysaccharide degradation</keyword>
<evidence type="ECO:0000313" key="13">
    <source>
        <dbReference type="Proteomes" id="UP001148313"/>
    </source>
</evidence>
<feature type="compositionally biased region" description="Gly residues" evidence="10">
    <location>
        <begin position="393"/>
        <end position="416"/>
    </location>
</feature>
<dbReference type="SUPFAM" id="SSF51445">
    <property type="entry name" value="(Trans)glycosidases"/>
    <property type="match status" value="1"/>
</dbReference>
<feature type="compositionally biased region" description="Gly residues" evidence="10">
    <location>
        <begin position="998"/>
        <end position="1044"/>
    </location>
</feature>
<sequence length="1564" mass="163297">MEGTFEDFLAALLAFESGWDRERYNAGIIQDWQLDQWAGGTVSSFYPNRSSWSELTDDEWETMAYRSMNTLGFVGFQFGEALLIDLGYYDDDFYYGNGAASNTWDGTWTGKNGVNSLEDFMTQDAQDVAIREAFGYNLGFIENGLNAQGRSLDEFLGTTISYTTGGQTVPVEVTLTGVAAAAHLRGATSVVNLLLDGTLSNDEFGTSILQYMDQFGGYDSPQAEELIAYYEGRLTGDEGLGTPGDTSDDDTTNDGSTNGGTASDGTAGVSAATADVVIDWAWGTNAVETSFNPATDTIFVGWLKAEHIDVAESNGNVVFSIPSNNQTVTLQGVSLSQLSAQNFTFLEPSAAAEILSLVGQGSDGDGTGDDAGDDAGGDTGGNAGGGADDDAGGNTGGNAGGGTGGNNGGGNAGGDTGGSGEAPIIAAYFPEWGIYGRDFNVADVEADKITNLIYAFVNVNDQFEIQLHDPWAATDKAFPAEDSVDGVADTWDQAIAGNFNQLAELKEEDPHLTVQLGIGGWTLSQHFSDMASTAQGRATFIDSVVQFLQDYPMFDGIDFDWEYPGGGGLAGNSASEDDGANFTLLAAETRAALDQLEADTGRTYTISAALPGGHDKIENLDIPGLAESLDFMNIMTYDYYGAWQNTTGHLAGMYDLTGGDYDITTSIQMYLDAGVDPSQIVLGLPAYTRAWGGVSVDNPSDAWNSSSSGGAPGTWEAGNYDYKDLLAELQAVDSDWGLYYDDNAQAAFLYNPTLGIFSSFETPSTIALKSEWAQSLGLGGVMFWDLSGDSSGSESLITAAYNSWFEGMTFYEIDDASALEFDAVYGGDGVFAPIAESDTPPTDLPDGSGDDAGDDAGDGSGDDTGGDAGDDAGDDTGGNTGGGTGGGAGSGASGNGTAGVNANTADVVVNWAWGNNATVTDFDPATDTIYVGWFTSATIDVSEVNGSTVFSIPSNNQTVTLQGVGLTQLSAANFTIMDDSAAQEILALVGQEPTDTGGDTGDGAGNDDGGNAGDDDGGNGGDDAGNGDGTGDNGGSGPFVGGGQTFTVGENTVITDFDPTTDVLDLGPYSIHDQFAVDTPDGFMMLNMWDSNRNTLLEGVNLGDLSAENFAPINDAHLQQDMSAILAFENGSGLVRPNTVYIRSHEEGLEEIVDFNPATDKISFFYLSVRGDGQRNFAVEDTDEGARFYNPLTGQSLTLRDVSFSELDSSHFEWRASQLEDSIATRMGLDAVVDGFSYVSENVFTGKSVEMAGGVDRAPYHSEQGYEEYTGTPIGNGSDDGGSGDDSSVDPGGDPGDGGSDSGTGDDSAPIGVTVTGGSVTEADPGMDHVHDDGSSHVHDDGHRYINFTVTLDAPATEELTLTYATSDGTAVADTTSDVAWDYHTATGDLVFAAGEQTRTVMVAVHPDTLVEGTETFTFAVSGDNVTGTLEAVGTIFDNDTEDTGDDGAGGDSGSDSNTGNQIEDVVQVNWDWGTEETISDFAPSEDLIDFGAMKADLIEITESDGDLHIEILQNGGHKYILENVQAEDLALANLSAPDWNDDVLHGSNGVVQKLTVLGNDDLA</sequence>
<keyword evidence="5 9" id="KW-0378">Hydrolase</keyword>
<dbReference type="Gene3D" id="3.20.20.80">
    <property type="entry name" value="Glycosidases"/>
    <property type="match status" value="1"/>
</dbReference>
<feature type="compositionally biased region" description="Gly residues" evidence="10">
    <location>
        <begin position="377"/>
        <end position="386"/>
    </location>
</feature>
<proteinExistence type="predicted"/>
<evidence type="ECO:0000256" key="4">
    <source>
        <dbReference type="ARBA" id="ARBA00022737"/>
    </source>
</evidence>
<dbReference type="EC" id="3.2.1.14" evidence="2"/>
<dbReference type="Gene3D" id="3.10.50.10">
    <property type="match status" value="1"/>
</dbReference>
<evidence type="ECO:0000259" key="11">
    <source>
        <dbReference type="PROSITE" id="PS51910"/>
    </source>
</evidence>
<gene>
    <name evidence="12" type="ORF">OOZ53_07210</name>
</gene>
<comment type="caution">
    <text evidence="12">The sequence shown here is derived from an EMBL/GenBank/DDBJ whole genome shotgun (WGS) entry which is preliminary data.</text>
</comment>
<feature type="compositionally biased region" description="Acidic residues" evidence="10">
    <location>
        <begin position="366"/>
        <end position="376"/>
    </location>
</feature>
<dbReference type="Pfam" id="PF03160">
    <property type="entry name" value="Calx-beta"/>
    <property type="match status" value="1"/>
</dbReference>
<dbReference type="CDD" id="cd06548">
    <property type="entry name" value="GH18_chitinase"/>
    <property type="match status" value="1"/>
</dbReference>
<evidence type="ECO:0000256" key="7">
    <source>
        <dbReference type="ARBA" id="ARBA00023024"/>
    </source>
</evidence>
<evidence type="ECO:0000256" key="8">
    <source>
        <dbReference type="ARBA" id="ARBA00023295"/>
    </source>
</evidence>
<evidence type="ECO:0000256" key="9">
    <source>
        <dbReference type="RuleBase" id="RU000489"/>
    </source>
</evidence>
<dbReference type="Gene3D" id="2.60.40.2030">
    <property type="match status" value="1"/>
</dbReference>
<feature type="region of interest" description="Disordered" evidence="10">
    <location>
        <begin position="237"/>
        <end position="267"/>
    </location>
</feature>
<evidence type="ECO:0000256" key="2">
    <source>
        <dbReference type="ARBA" id="ARBA00012729"/>
    </source>
</evidence>
<dbReference type="RefSeq" id="WP_271088700.1">
    <property type="nucleotide sequence ID" value="NZ_JAPJZH010000003.1"/>
</dbReference>
<evidence type="ECO:0000256" key="3">
    <source>
        <dbReference type="ARBA" id="ARBA00022729"/>
    </source>
</evidence>
<comment type="catalytic activity">
    <reaction evidence="1">
        <text>Random endo-hydrolysis of N-acetyl-beta-D-glucosaminide (1-&gt;4)-beta-linkages in chitin and chitodextrins.</text>
        <dbReference type="EC" id="3.2.1.14"/>
    </reaction>
</comment>
<dbReference type="SUPFAM" id="SSF141072">
    <property type="entry name" value="CalX-like"/>
    <property type="match status" value="1"/>
</dbReference>
<dbReference type="InterPro" id="IPR003644">
    <property type="entry name" value="Calx_beta"/>
</dbReference>
<dbReference type="InterPro" id="IPR050314">
    <property type="entry name" value="Glycosyl_Hydrlase_18"/>
</dbReference>
<organism evidence="12 13">
    <name type="scientific">Hoeflea poritis</name>
    <dbReference type="NCBI Taxonomy" id="2993659"/>
    <lineage>
        <taxon>Bacteria</taxon>
        <taxon>Pseudomonadati</taxon>
        <taxon>Pseudomonadota</taxon>
        <taxon>Alphaproteobacteria</taxon>
        <taxon>Hyphomicrobiales</taxon>
        <taxon>Rhizobiaceae</taxon>
        <taxon>Hoeflea</taxon>
    </lineage>
</organism>
<keyword evidence="13" id="KW-1185">Reference proteome</keyword>
<name>A0ABT4VK91_9HYPH</name>
<feature type="compositionally biased region" description="Basic and acidic residues" evidence="10">
    <location>
        <begin position="1326"/>
        <end position="1338"/>
    </location>
</feature>
<keyword evidence="4" id="KW-0677">Repeat</keyword>
<dbReference type="InterPro" id="IPR029070">
    <property type="entry name" value="Chitinase_insertion_sf"/>
</dbReference>
<feature type="domain" description="GH18" evidence="11">
    <location>
        <begin position="423"/>
        <end position="807"/>
    </location>
</feature>
<dbReference type="PROSITE" id="PS01095">
    <property type="entry name" value="GH18_1"/>
    <property type="match status" value="1"/>
</dbReference>
<keyword evidence="3" id="KW-0732">Signal</keyword>
<dbReference type="InterPro" id="IPR001579">
    <property type="entry name" value="Glyco_hydro_18_chit_AS"/>
</dbReference>
<keyword evidence="8 9" id="KW-0326">Glycosidase</keyword>
<feature type="compositionally biased region" description="Gly residues" evidence="10">
    <location>
        <begin position="1293"/>
        <end position="1302"/>
    </location>
</feature>
<keyword evidence="7" id="KW-0119">Carbohydrate metabolism</keyword>
<dbReference type="SUPFAM" id="SSF54556">
    <property type="entry name" value="Chitinase insertion domain"/>
    <property type="match status" value="1"/>
</dbReference>
<dbReference type="Proteomes" id="UP001148313">
    <property type="component" value="Unassembled WGS sequence"/>
</dbReference>
<evidence type="ECO:0000256" key="5">
    <source>
        <dbReference type="ARBA" id="ARBA00022801"/>
    </source>
</evidence>
<protein>
    <recommendedName>
        <fullName evidence="2">chitinase</fullName>
        <ecNumber evidence="2">3.2.1.14</ecNumber>
    </recommendedName>
</protein>
<reference evidence="12" key="1">
    <citation type="submission" date="2022-11" db="EMBL/GenBank/DDBJ databases">
        <title>Hoeflea poritis sp. nov., isolated from scleractinian coral Porites lutea.</title>
        <authorList>
            <person name="Zhang G."/>
            <person name="Wei Q."/>
            <person name="Cai L."/>
        </authorList>
    </citation>
    <scope>NUCLEOTIDE SEQUENCE</scope>
    <source>
        <strain evidence="12">E7-10</strain>
    </source>
</reference>
<dbReference type="InterPro" id="IPR001223">
    <property type="entry name" value="Glyco_hydro18_cat"/>
</dbReference>